<dbReference type="Proteomes" id="UP001177140">
    <property type="component" value="Unassembled WGS sequence"/>
</dbReference>
<dbReference type="GO" id="GO:0030687">
    <property type="term" value="C:preribosome, large subunit precursor"/>
    <property type="evidence" value="ECO:0007669"/>
    <property type="project" value="TreeGrafter"/>
</dbReference>
<dbReference type="PANTHER" id="PTHR48103">
    <property type="entry name" value="MIDASIN-RELATED"/>
    <property type="match status" value="1"/>
</dbReference>
<sequence length="594" mass="67848">MDCIEAHRHTSPAFENLSLGETPSRCMSSCYLNWEGESRNSTKSPIDERTDEWIEDWIERYENRSLLDAYSGSEYSTKQPTYPASQIQKQSINLKVSLQMFLHEATSFARDWKDANRKYDDGRSFPTFLWLLQMFGLDWHKYIVSEDDDINVTNQPNRWPSLQAPSYPNLSEDSNWFMANKYYVRSMSLMQLLQRIHSDSGNYFSREQAGLLASFLDHLIRIQQEQRDVAYGFSEHLQQLRKSAAAYAVTSSSNAAAAAAAADNGDRDRFVKHPIYGLCIMSRESAWLLMKLEASHSSSPSLVEGSHKILENIVLFISKFKKSKESLDQYLLDKCSPFNEDKMMQAVLQNKEVLNDFGKHMKDLQKKGVEPKSITEMLLGCFEDVVNKVEYYCNHANWRNPLGDTACSSVQGAFIKAAEETSEMICEAVEKLNSVRFSTLRGGGSPLGNITLWRILFESSLVNLQLDLICKKHGETIELGVKLLDTVTNVQIMDQLSVSIDQLLTVGESVLVEFVAMHRTMAEITYMLGDVFTTGGAGMDENDKRMEMDFDLDFPWDNHNVLDEIKIDLNDPRMRLLDYPCFDYYGPHSYTGFT</sequence>
<evidence type="ECO:0000313" key="3">
    <source>
        <dbReference type="EMBL" id="MCL7042253.1"/>
    </source>
</evidence>
<protein>
    <submittedName>
        <fullName evidence="3">Uncharacterized protein</fullName>
    </submittedName>
</protein>
<dbReference type="GO" id="GO:0005634">
    <property type="term" value="C:nucleus"/>
    <property type="evidence" value="ECO:0007669"/>
    <property type="project" value="TreeGrafter"/>
</dbReference>
<keyword evidence="4" id="KW-1185">Reference proteome</keyword>
<evidence type="ECO:0000256" key="1">
    <source>
        <dbReference type="ARBA" id="ARBA00022741"/>
    </source>
</evidence>
<dbReference type="EMBL" id="JAJJMA010233013">
    <property type="protein sequence ID" value="MCL7042253.1"/>
    <property type="molecule type" value="Genomic_DNA"/>
</dbReference>
<reference evidence="3" key="1">
    <citation type="submission" date="2022-03" db="EMBL/GenBank/DDBJ databases">
        <title>A functionally conserved STORR gene fusion in Papaver species that diverged 16.8 million years ago.</title>
        <authorList>
            <person name="Catania T."/>
        </authorList>
    </citation>
    <scope>NUCLEOTIDE SEQUENCE</scope>
    <source>
        <strain evidence="3">S-191538</strain>
    </source>
</reference>
<dbReference type="GO" id="GO:0000027">
    <property type="term" value="P:ribosomal large subunit assembly"/>
    <property type="evidence" value="ECO:0007669"/>
    <property type="project" value="TreeGrafter"/>
</dbReference>
<accession>A0AA42AVB7</accession>
<name>A0AA42AVB7_PAPNU</name>
<gene>
    <name evidence="3" type="ORF">MKW94_002951</name>
</gene>
<organism evidence="3 4">
    <name type="scientific">Papaver nudicaule</name>
    <name type="common">Iceland poppy</name>
    <dbReference type="NCBI Taxonomy" id="74823"/>
    <lineage>
        <taxon>Eukaryota</taxon>
        <taxon>Viridiplantae</taxon>
        <taxon>Streptophyta</taxon>
        <taxon>Embryophyta</taxon>
        <taxon>Tracheophyta</taxon>
        <taxon>Spermatophyta</taxon>
        <taxon>Magnoliopsida</taxon>
        <taxon>Ranunculales</taxon>
        <taxon>Papaveraceae</taxon>
        <taxon>Papaveroideae</taxon>
        <taxon>Papaver</taxon>
    </lineage>
</organism>
<dbReference type="GO" id="GO:0005524">
    <property type="term" value="F:ATP binding"/>
    <property type="evidence" value="ECO:0007669"/>
    <property type="project" value="UniProtKB-KW"/>
</dbReference>
<keyword evidence="1" id="KW-0547">Nucleotide-binding</keyword>
<evidence type="ECO:0000256" key="2">
    <source>
        <dbReference type="ARBA" id="ARBA00022840"/>
    </source>
</evidence>
<keyword evidence="2" id="KW-0067">ATP-binding</keyword>
<evidence type="ECO:0000313" key="4">
    <source>
        <dbReference type="Proteomes" id="UP001177140"/>
    </source>
</evidence>
<comment type="caution">
    <text evidence="3">The sequence shown here is derived from an EMBL/GenBank/DDBJ whole genome shotgun (WGS) entry which is preliminary data.</text>
</comment>
<dbReference type="AlphaFoldDB" id="A0AA42AVB7"/>
<dbReference type="GO" id="GO:0000055">
    <property type="term" value="P:ribosomal large subunit export from nucleus"/>
    <property type="evidence" value="ECO:0007669"/>
    <property type="project" value="TreeGrafter"/>
</dbReference>
<dbReference type="PANTHER" id="PTHR48103:SF2">
    <property type="entry name" value="MIDASIN"/>
    <property type="match status" value="1"/>
</dbReference>
<proteinExistence type="predicted"/>